<organism evidence="1 2">
    <name type="scientific">Thermotomaculum hydrothermale</name>
    <dbReference type="NCBI Taxonomy" id="981385"/>
    <lineage>
        <taxon>Bacteria</taxon>
        <taxon>Pseudomonadati</taxon>
        <taxon>Acidobacteriota</taxon>
        <taxon>Holophagae</taxon>
        <taxon>Thermotomaculales</taxon>
        <taxon>Thermotomaculaceae</taxon>
        <taxon>Thermotomaculum</taxon>
    </lineage>
</organism>
<reference evidence="1 2" key="1">
    <citation type="journal article" date="2012" name="Extremophiles">
        <title>Thermotomaculum hydrothermale gen. nov., sp. nov., a novel heterotrophic thermophile within the phylum Acidobacteria from a deep-sea hydrothermal vent chimney in the Southern Okinawa Trough.</title>
        <authorList>
            <person name="Izumi H."/>
            <person name="Nunoura T."/>
            <person name="Miyazaki M."/>
            <person name="Mino S."/>
            <person name="Toki T."/>
            <person name="Takai K."/>
            <person name="Sako Y."/>
            <person name="Sawabe T."/>
            <person name="Nakagawa S."/>
        </authorList>
    </citation>
    <scope>NUCLEOTIDE SEQUENCE [LARGE SCALE GENOMIC DNA]</scope>
    <source>
        <strain evidence="1 2">AC55</strain>
    </source>
</reference>
<dbReference type="KEGG" id="thyd:TTHT_1099"/>
<dbReference type="EMBL" id="AP017470">
    <property type="protein sequence ID" value="BBB32636.1"/>
    <property type="molecule type" value="Genomic_DNA"/>
</dbReference>
<evidence type="ECO:0000313" key="1">
    <source>
        <dbReference type="EMBL" id="BBB32636.1"/>
    </source>
</evidence>
<accession>A0A7R6PQT4</accession>
<dbReference type="Proteomes" id="UP000595564">
    <property type="component" value="Chromosome"/>
</dbReference>
<dbReference type="RefSeq" id="WP_201328989.1">
    <property type="nucleotide sequence ID" value="NZ_AP017470.1"/>
</dbReference>
<keyword evidence="2" id="KW-1185">Reference proteome</keyword>
<gene>
    <name evidence="1" type="ORF">TTHT_1099</name>
</gene>
<name>A0A7R6PQT4_9BACT</name>
<proteinExistence type="predicted"/>
<evidence type="ECO:0000313" key="2">
    <source>
        <dbReference type="Proteomes" id="UP000595564"/>
    </source>
</evidence>
<protein>
    <submittedName>
        <fullName evidence="1">Uncharacterized protein</fullName>
    </submittedName>
</protein>
<sequence length="305" mass="35177">MRKTILVVLTLLFVNAIFAETICIKVDNPSPALFKSIANELKDYSQKLYRVETFNIDKATKTIKGERLFKVKKRNKKKLLIGTPVDDFRKKPKWKKEKIEITAKIEKNEICISVDLTAYNKRTRKWHKLRSDNLLEEHMASYILSKTLKGETLWSIGNITVDENGISKKILNLTKFKVDSVDISVDPSTGIKSVNFNLLKGNNLVVYKVLMIGDIQDVNSALSFFKSHFLAYNPISKTPKVYDYYWEYAKHGEIMDGMHKLQLITALGYPDKIVKKNKNTQIFVYNFDGKTYNYTLIKNELSLGD</sequence>
<dbReference type="AlphaFoldDB" id="A0A7R6PQT4"/>